<name>A0A0E9PD52_ANGAN</name>
<dbReference type="AlphaFoldDB" id="A0A0E9PD52"/>
<proteinExistence type="predicted"/>
<reference evidence="2" key="1">
    <citation type="submission" date="2014-11" db="EMBL/GenBank/DDBJ databases">
        <authorList>
            <person name="Amaro Gonzalez C."/>
        </authorList>
    </citation>
    <scope>NUCLEOTIDE SEQUENCE</scope>
</reference>
<evidence type="ECO:0000256" key="1">
    <source>
        <dbReference type="SAM" id="MobiDB-lite"/>
    </source>
</evidence>
<accession>A0A0E9PD52</accession>
<dbReference type="EMBL" id="GBXM01106829">
    <property type="protein sequence ID" value="JAH01748.1"/>
    <property type="molecule type" value="Transcribed_RNA"/>
</dbReference>
<evidence type="ECO:0000313" key="2">
    <source>
        <dbReference type="EMBL" id="JAH01748.1"/>
    </source>
</evidence>
<reference evidence="2" key="2">
    <citation type="journal article" date="2015" name="Fish Shellfish Immunol.">
        <title>Early steps in the European eel (Anguilla anguilla)-Vibrio vulnificus interaction in the gills: Role of the RtxA13 toxin.</title>
        <authorList>
            <person name="Callol A."/>
            <person name="Pajuelo D."/>
            <person name="Ebbesson L."/>
            <person name="Teles M."/>
            <person name="MacKenzie S."/>
            <person name="Amaro C."/>
        </authorList>
    </citation>
    <scope>NUCLEOTIDE SEQUENCE</scope>
</reference>
<protein>
    <submittedName>
        <fullName evidence="2">Uncharacterized protein</fullName>
    </submittedName>
</protein>
<organism evidence="2">
    <name type="scientific">Anguilla anguilla</name>
    <name type="common">European freshwater eel</name>
    <name type="synonym">Muraena anguilla</name>
    <dbReference type="NCBI Taxonomy" id="7936"/>
    <lineage>
        <taxon>Eukaryota</taxon>
        <taxon>Metazoa</taxon>
        <taxon>Chordata</taxon>
        <taxon>Craniata</taxon>
        <taxon>Vertebrata</taxon>
        <taxon>Euteleostomi</taxon>
        <taxon>Actinopterygii</taxon>
        <taxon>Neopterygii</taxon>
        <taxon>Teleostei</taxon>
        <taxon>Anguilliformes</taxon>
        <taxon>Anguillidae</taxon>
        <taxon>Anguilla</taxon>
    </lineage>
</organism>
<sequence>MVAVPQTSSILTTHSHHHTSNTTAHVKEK</sequence>
<feature type="region of interest" description="Disordered" evidence="1">
    <location>
        <begin position="1"/>
        <end position="29"/>
    </location>
</feature>